<reference evidence="2 3" key="1">
    <citation type="journal article" date="2019" name="Nat. Ecol. Evol.">
        <title>Megaphylogeny resolves global patterns of mushroom evolution.</title>
        <authorList>
            <person name="Varga T."/>
            <person name="Krizsan K."/>
            <person name="Foldi C."/>
            <person name="Dima B."/>
            <person name="Sanchez-Garcia M."/>
            <person name="Sanchez-Ramirez S."/>
            <person name="Szollosi G.J."/>
            <person name="Szarkandi J.G."/>
            <person name="Papp V."/>
            <person name="Albert L."/>
            <person name="Andreopoulos W."/>
            <person name="Angelini C."/>
            <person name="Antonin V."/>
            <person name="Barry K.W."/>
            <person name="Bougher N.L."/>
            <person name="Buchanan P."/>
            <person name="Buyck B."/>
            <person name="Bense V."/>
            <person name="Catcheside P."/>
            <person name="Chovatia M."/>
            <person name="Cooper J."/>
            <person name="Damon W."/>
            <person name="Desjardin D."/>
            <person name="Finy P."/>
            <person name="Geml J."/>
            <person name="Haridas S."/>
            <person name="Hughes K."/>
            <person name="Justo A."/>
            <person name="Karasinski D."/>
            <person name="Kautmanova I."/>
            <person name="Kiss B."/>
            <person name="Kocsube S."/>
            <person name="Kotiranta H."/>
            <person name="LaButti K.M."/>
            <person name="Lechner B.E."/>
            <person name="Liimatainen K."/>
            <person name="Lipzen A."/>
            <person name="Lukacs Z."/>
            <person name="Mihaltcheva S."/>
            <person name="Morgado L.N."/>
            <person name="Niskanen T."/>
            <person name="Noordeloos M.E."/>
            <person name="Ohm R.A."/>
            <person name="Ortiz-Santana B."/>
            <person name="Ovrebo C."/>
            <person name="Racz N."/>
            <person name="Riley R."/>
            <person name="Savchenko A."/>
            <person name="Shiryaev A."/>
            <person name="Soop K."/>
            <person name="Spirin V."/>
            <person name="Szebenyi C."/>
            <person name="Tomsovsky M."/>
            <person name="Tulloss R.E."/>
            <person name="Uehling J."/>
            <person name="Grigoriev I.V."/>
            <person name="Vagvolgyi C."/>
            <person name="Papp T."/>
            <person name="Martin F.M."/>
            <person name="Miettinen O."/>
            <person name="Hibbett D.S."/>
            <person name="Nagy L.G."/>
        </authorList>
    </citation>
    <scope>NUCLEOTIDE SEQUENCE [LARGE SCALE GENOMIC DNA]</scope>
    <source>
        <strain evidence="2 3">CBS 309.79</strain>
    </source>
</reference>
<name>A0A5C3Q3S4_9AGAR</name>
<evidence type="ECO:0000256" key="1">
    <source>
        <dbReference type="SAM" id="MobiDB-lite"/>
    </source>
</evidence>
<feature type="region of interest" description="Disordered" evidence="1">
    <location>
        <begin position="41"/>
        <end position="61"/>
    </location>
</feature>
<feature type="compositionally biased region" description="Low complexity" evidence="1">
    <location>
        <begin position="394"/>
        <end position="404"/>
    </location>
</feature>
<gene>
    <name evidence="2" type="ORF">BDV98DRAFT_576505</name>
</gene>
<feature type="compositionally biased region" description="Low complexity" evidence="1">
    <location>
        <begin position="135"/>
        <end position="146"/>
    </location>
</feature>
<evidence type="ECO:0000313" key="2">
    <source>
        <dbReference type="EMBL" id="TFK96166.1"/>
    </source>
</evidence>
<feature type="compositionally biased region" description="Low complexity" evidence="1">
    <location>
        <begin position="236"/>
        <end position="254"/>
    </location>
</feature>
<proteinExistence type="predicted"/>
<sequence length="502" mass="53855">MTSDFSWTDNVQALVASCLPKSAHRASGSNVRLGDDDAASMVDLGESTGSTPTGRPRKSMTLCGWDMFGRRRGAIHLGDSDEEQGLTSTDDGTISLFGRSTRRSRRRSHRREEGENGTTSQPRAKRAPDSHRTRTISATSNSTSNSEPGGHTEDVDSDADAPILDSSNIEVRLAEDARRKEEEAVRKEEKRQRKQTRKLAKVLARTGQQPSMDGDDFEGFQGSGPIKPPRLHLQHPTGSSHLSSPISPPSQASSDGQYPHIPSFLPPHALPYSPGSDTSGFIHVDSAQNAGDEDDDDADLGGAVYSLSSAQKRPYGQSQSRGSGSDSRASSSHRHAPSVTSPLAMEGQQLLQTEEKKKKKKKKTKSSTSHSTSTSTSASSRSKSKSRSHVPHPSLSASSNTTSSTFSSLASLTHTQNQHFVPSVVEEEMDYDIGIDEIEYARAMGMKMRGDEDGVGKMLVDGGNMRGVEDGKGGKVVEEERFPSAGFGRAGGARGGAFLANR</sequence>
<keyword evidence="3" id="KW-1185">Reference proteome</keyword>
<accession>A0A5C3Q3S4</accession>
<dbReference type="EMBL" id="ML178865">
    <property type="protein sequence ID" value="TFK96166.1"/>
    <property type="molecule type" value="Genomic_DNA"/>
</dbReference>
<feature type="compositionally biased region" description="Basic residues" evidence="1">
    <location>
        <begin position="100"/>
        <end position="109"/>
    </location>
</feature>
<feature type="compositionally biased region" description="Low complexity" evidence="1">
    <location>
        <begin position="316"/>
        <end position="330"/>
    </location>
</feature>
<feature type="region of interest" description="Disordered" evidence="1">
    <location>
        <begin position="79"/>
        <end position="404"/>
    </location>
</feature>
<feature type="compositionally biased region" description="Basic and acidic residues" evidence="1">
    <location>
        <begin position="172"/>
        <end position="191"/>
    </location>
</feature>
<evidence type="ECO:0000313" key="3">
    <source>
        <dbReference type="Proteomes" id="UP000305067"/>
    </source>
</evidence>
<dbReference type="AlphaFoldDB" id="A0A5C3Q3S4"/>
<organism evidence="2 3">
    <name type="scientific">Pterulicium gracile</name>
    <dbReference type="NCBI Taxonomy" id="1884261"/>
    <lineage>
        <taxon>Eukaryota</taxon>
        <taxon>Fungi</taxon>
        <taxon>Dikarya</taxon>
        <taxon>Basidiomycota</taxon>
        <taxon>Agaricomycotina</taxon>
        <taxon>Agaricomycetes</taxon>
        <taxon>Agaricomycetidae</taxon>
        <taxon>Agaricales</taxon>
        <taxon>Pleurotineae</taxon>
        <taxon>Pterulaceae</taxon>
        <taxon>Pterulicium</taxon>
    </lineage>
</organism>
<dbReference type="Proteomes" id="UP000305067">
    <property type="component" value="Unassembled WGS sequence"/>
</dbReference>
<protein>
    <submittedName>
        <fullName evidence="2">Uncharacterized protein</fullName>
    </submittedName>
</protein>
<feature type="compositionally biased region" description="Low complexity" evidence="1">
    <location>
        <begin position="366"/>
        <end position="381"/>
    </location>
</feature>